<dbReference type="KEGG" id="lant:TUM19329_35590"/>
<evidence type="ECO:0000313" key="7">
    <source>
        <dbReference type="EMBL" id="BCA94741.1"/>
    </source>
</evidence>
<dbReference type="GO" id="GO:0015074">
    <property type="term" value="P:DNA integration"/>
    <property type="evidence" value="ECO:0007669"/>
    <property type="project" value="InterPro"/>
</dbReference>
<keyword evidence="11" id="KW-0614">Plasmid</keyword>
<dbReference type="Gene3D" id="3.30.420.10">
    <property type="entry name" value="Ribonuclease H-like superfamily/Ribonuclease H"/>
    <property type="match status" value="1"/>
</dbReference>
<evidence type="ECO:0000313" key="6">
    <source>
        <dbReference type="EMBL" id="BCA94662.1"/>
    </source>
</evidence>
<proteinExistence type="inferred from homology"/>
<dbReference type="KEGG" id="lant:TUM19329_09770"/>
<dbReference type="EMBL" id="AP022839">
    <property type="protein sequence ID" value="BCA94662.1"/>
    <property type="molecule type" value="Genomic_DNA"/>
</dbReference>
<evidence type="ECO:0000313" key="11">
    <source>
        <dbReference type="EMBL" id="BCA97198.1"/>
    </source>
</evidence>
<name>A0A6F8T3R1_9GAMM</name>
<organism evidence="6 12">
    <name type="scientific">Legionella antarctica</name>
    <dbReference type="NCBI Taxonomy" id="2708020"/>
    <lineage>
        <taxon>Bacteria</taxon>
        <taxon>Pseudomonadati</taxon>
        <taxon>Pseudomonadota</taxon>
        <taxon>Gammaproteobacteria</taxon>
        <taxon>Legionellales</taxon>
        <taxon>Legionellaceae</taxon>
        <taxon>Legionella</taxon>
    </lineage>
</organism>
<evidence type="ECO:0000259" key="2">
    <source>
        <dbReference type="PROSITE" id="PS50532"/>
    </source>
</evidence>
<dbReference type="KEGG" id="lant:TUM19329_10230"/>
<comment type="similarity">
    <text evidence="1">Belongs to the transposase IS21/IS408/IS1162 family.</text>
</comment>
<dbReference type="RefSeq" id="WP_173236263.1">
    <property type="nucleotide sequence ID" value="NZ_AP022839.1"/>
</dbReference>
<evidence type="ECO:0000313" key="4">
    <source>
        <dbReference type="EMBL" id="BCA94328.1"/>
    </source>
</evidence>
<dbReference type="KEGG" id="lant:TUM19329_06890"/>
<dbReference type="NCBIfam" id="NF033546">
    <property type="entry name" value="transpos_IS21"/>
    <property type="match status" value="1"/>
</dbReference>
<dbReference type="InterPro" id="IPR001584">
    <property type="entry name" value="Integrase_cat-core"/>
</dbReference>
<feature type="domain" description="Integrase catalytic" evidence="3">
    <location>
        <begin position="136"/>
        <end position="332"/>
    </location>
</feature>
<dbReference type="EMBL" id="AP022839">
    <property type="protein sequence ID" value="BCA95658.1"/>
    <property type="molecule type" value="Genomic_DNA"/>
</dbReference>
<dbReference type="PANTHER" id="PTHR35004">
    <property type="entry name" value="TRANSPOSASE RV3428C-RELATED"/>
    <property type="match status" value="1"/>
</dbReference>
<dbReference type="EMBL" id="AP022840">
    <property type="protein sequence ID" value="BCA97198.1"/>
    <property type="molecule type" value="Genomic_DNA"/>
</dbReference>
<dbReference type="SUPFAM" id="SSF53098">
    <property type="entry name" value="Ribonuclease H-like"/>
    <property type="match status" value="1"/>
</dbReference>
<dbReference type="EMBL" id="AP022839">
    <property type="protein sequence ID" value="BCA94616.1"/>
    <property type="molecule type" value="Genomic_DNA"/>
</dbReference>
<geneLocation type="plasmid" evidence="11 12">
    <name>pTUM19329-1</name>
</geneLocation>
<evidence type="ECO:0000256" key="1">
    <source>
        <dbReference type="ARBA" id="ARBA00009277"/>
    </source>
</evidence>
<keyword evidence="12" id="KW-1185">Reference proteome</keyword>
<feature type="domain" description="HTH IS408-type" evidence="2">
    <location>
        <begin position="11"/>
        <end position="93"/>
    </location>
</feature>
<dbReference type="AlphaFoldDB" id="A0A6F8T3R1"/>
<dbReference type="KEGG" id="lant:TUM19329_11020"/>
<protein>
    <submittedName>
        <fullName evidence="6">Integrase</fullName>
    </submittedName>
</protein>
<dbReference type="EMBL" id="AP022839">
    <property type="protein sequence ID" value="BCA94741.1"/>
    <property type="molecule type" value="Genomic_DNA"/>
</dbReference>
<evidence type="ECO:0000313" key="5">
    <source>
        <dbReference type="EMBL" id="BCA94616.1"/>
    </source>
</evidence>
<dbReference type="Proteomes" id="UP000502894">
    <property type="component" value="Plasmid pTUM19329-1"/>
</dbReference>
<dbReference type="InterPro" id="IPR012337">
    <property type="entry name" value="RNaseH-like_sf"/>
</dbReference>
<dbReference type="KEGG" id="lant:TUM19329_22440"/>
<evidence type="ECO:0000313" key="10">
    <source>
        <dbReference type="EMBL" id="BCA96401.1"/>
    </source>
</evidence>
<evidence type="ECO:0000313" key="9">
    <source>
        <dbReference type="EMBL" id="BCA95883.1"/>
    </source>
</evidence>
<dbReference type="PROSITE" id="PS50532">
    <property type="entry name" value="HTH_IS408"/>
    <property type="match status" value="1"/>
</dbReference>
<reference evidence="6" key="1">
    <citation type="journal article" date="2020" name="Microbiol. Resour. Announc.">
        <title>Complete Genome Sequence of Novel Psychrotolerant Legionella Strain TUM19329, Isolated from Antarctic Lake Sediment.</title>
        <authorList>
            <person name="Shimada S."/>
            <person name="Nakai R."/>
            <person name="Aoki K."/>
            <person name="Shimoeda N."/>
            <person name="Ohno G."/>
            <person name="Miyazaki Y."/>
            <person name="Kudoh S."/>
            <person name="Imura S."/>
            <person name="Watanabe K."/>
            <person name="Ishii Y."/>
            <person name="Tateda K."/>
        </authorList>
    </citation>
    <scope>NUCLEOTIDE SEQUENCE [LARGE SCALE GENOMIC DNA]</scope>
    <source>
        <strain evidence="6">TUM19329</strain>
        <plasmid evidence="11">pTUM19329-1</plasmid>
    </source>
</reference>
<dbReference type="Pfam" id="PF22483">
    <property type="entry name" value="Mu-transpos_C_2"/>
    <property type="match status" value="1"/>
</dbReference>
<dbReference type="EMBL" id="AP022839">
    <property type="protein sequence ID" value="BCA94328.1"/>
    <property type="molecule type" value="Genomic_DNA"/>
</dbReference>
<dbReference type="EMBL" id="AP022839">
    <property type="protein sequence ID" value="BCA95883.1"/>
    <property type="molecule type" value="Genomic_DNA"/>
</dbReference>
<dbReference type="PROSITE" id="PS50994">
    <property type="entry name" value="INTEGRASE"/>
    <property type="match status" value="1"/>
</dbReference>
<sequence length="516" mass="59253">MSAKGTSMRKLIQILRLHFELKLSRRQIANSLSVSVGVVIKYINRALDKNLSWPLPEGMDEPALLEILKPKAAHASLNKALDLIDFAKTHQELSRKGVTLQLLWDEHQSEQEGALSYSRYCYHYRAYKQSLKRSLRQTHKAGDKVFIDYSGVTFSIIDPETNDIRAAEIFVGVLGASKYTFAEATWSQQLPDFLGSQRRMFEFFGGVPALVVPDNLRSAISKSCRYEPDTNPTYAHFIEHYGTAVLPARPYRPQDKASVESGVQVAQRWILARLRHQTFVGLNELNAEIARLLTIMNQKPFQKLPGCRESVFMEMDKPVLKPLPADAYYYRQYKASRAGIDYHVVLQGHYYSVPHRYCGQLIDLWFNQHTVECYFEGERIAMHLYSSIPGKQSTISHHMPKRHRIHTEQSKERYLRWASEIGACTHMVVKRIFDEKPHPEQAYRSCLGILKLAKRYGEIRLEQACSYGVHQGAYSRKSVLSILENNLDQGAKIHASRDVNLHGLTHDNIRGSQYYH</sequence>
<dbReference type="KEGG" id="lant:TUM19329_20190"/>
<accession>A0A6F8T3R1</accession>
<dbReference type="PANTHER" id="PTHR35004:SF8">
    <property type="entry name" value="TRANSPOSASE RV3428C-RELATED"/>
    <property type="match status" value="1"/>
</dbReference>
<gene>
    <name evidence="4" type="ORF">TUM19329_06890</name>
    <name evidence="5" type="ORF">TUM19329_09770</name>
    <name evidence="6" type="ORF">TUM19329_10230</name>
    <name evidence="7" type="ORF">TUM19329_11020</name>
    <name evidence="8" type="ORF">TUM19329_20190</name>
    <name evidence="9" type="ORF">TUM19329_22440</name>
    <name evidence="10" type="ORF">TUM19329_27620</name>
    <name evidence="11" type="ORF">TUM19329_35590</name>
</gene>
<dbReference type="EMBL" id="AP022839">
    <property type="protein sequence ID" value="BCA96401.1"/>
    <property type="molecule type" value="Genomic_DNA"/>
</dbReference>
<dbReference type="InterPro" id="IPR017895">
    <property type="entry name" value="HTH_IS408/IS1162_type"/>
</dbReference>
<dbReference type="InterPro" id="IPR036397">
    <property type="entry name" value="RNaseH_sf"/>
</dbReference>
<evidence type="ECO:0000259" key="3">
    <source>
        <dbReference type="PROSITE" id="PS50994"/>
    </source>
</evidence>
<evidence type="ECO:0000313" key="8">
    <source>
        <dbReference type="EMBL" id="BCA95658.1"/>
    </source>
</evidence>
<dbReference type="GO" id="GO:0003676">
    <property type="term" value="F:nucleic acid binding"/>
    <property type="evidence" value="ECO:0007669"/>
    <property type="project" value="InterPro"/>
</dbReference>
<dbReference type="InterPro" id="IPR054353">
    <property type="entry name" value="IstA-like_C"/>
</dbReference>
<dbReference type="Proteomes" id="UP000502894">
    <property type="component" value="Chromosome"/>
</dbReference>
<evidence type="ECO:0000313" key="12">
    <source>
        <dbReference type="Proteomes" id="UP000502894"/>
    </source>
</evidence>
<dbReference type="KEGG" id="lant:TUM19329_27620"/>